<gene>
    <name evidence="2" type="ORF">Hypma_011069</name>
</gene>
<dbReference type="InterPro" id="IPR011035">
    <property type="entry name" value="Ribosomal_bL25/Gln-tRNA_synth"/>
</dbReference>
<sequence>MLSYGTLSVQFLFLLSLARRRGSTLQVTLARAKNTNWLVQPTDNIVNIILLDYLITEKKLTDRNDWEDFVSQGTEFREDALGDLNLLSLRDAIGKARIIQFVNKGYCVFDDVDATEKLSNLSKSPTEELRTRKAKLLLQSEYHQHFERSLPWYK</sequence>
<feature type="chain" id="PRO_5016977838" evidence="1">
    <location>
        <begin position="25"/>
        <end position="154"/>
    </location>
</feature>
<dbReference type="InParanoid" id="A0A369JNP9"/>
<organism evidence="2 3">
    <name type="scientific">Hypsizygus marmoreus</name>
    <name type="common">White beech mushroom</name>
    <name type="synonym">Agaricus marmoreus</name>
    <dbReference type="NCBI Taxonomy" id="39966"/>
    <lineage>
        <taxon>Eukaryota</taxon>
        <taxon>Fungi</taxon>
        <taxon>Dikarya</taxon>
        <taxon>Basidiomycota</taxon>
        <taxon>Agaricomycotina</taxon>
        <taxon>Agaricomycetes</taxon>
        <taxon>Agaricomycetidae</taxon>
        <taxon>Agaricales</taxon>
        <taxon>Tricholomatineae</taxon>
        <taxon>Lyophyllaceae</taxon>
        <taxon>Hypsizygus</taxon>
    </lineage>
</organism>
<name>A0A369JNP9_HYPMA</name>
<dbReference type="SUPFAM" id="SSF50715">
    <property type="entry name" value="Ribosomal protein L25-like"/>
    <property type="match status" value="1"/>
</dbReference>
<dbReference type="GO" id="GO:0006412">
    <property type="term" value="P:translation"/>
    <property type="evidence" value="ECO:0007669"/>
    <property type="project" value="InterPro"/>
</dbReference>
<protein>
    <submittedName>
        <fullName evidence="2">Uncharacterized protein</fullName>
    </submittedName>
</protein>
<accession>A0A369JNP9</accession>
<proteinExistence type="predicted"/>
<feature type="signal peptide" evidence="1">
    <location>
        <begin position="1"/>
        <end position="24"/>
    </location>
</feature>
<evidence type="ECO:0000256" key="1">
    <source>
        <dbReference type="SAM" id="SignalP"/>
    </source>
</evidence>
<keyword evidence="1" id="KW-0732">Signal</keyword>
<dbReference type="STRING" id="39966.A0A369JNP9"/>
<dbReference type="AlphaFoldDB" id="A0A369JNP9"/>
<comment type="caution">
    <text evidence="2">The sequence shown here is derived from an EMBL/GenBank/DDBJ whole genome shotgun (WGS) entry which is preliminary data.</text>
</comment>
<dbReference type="Proteomes" id="UP000076154">
    <property type="component" value="Unassembled WGS sequence"/>
</dbReference>
<dbReference type="EMBL" id="LUEZ02000053">
    <property type="protein sequence ID" value="RDB22005.1"/>
    <property type="molecule type" value="Genomic_DNA"/>
</dbReference>
<reference evidence="2" key="1">
    <citation type="submission" date="2018-04" db="EMBL/GenBank/DDBJ databases">
        <title>Whole genome sequencing of Hypsizygus marmoreus.</title>
        <authorList>
            <person name="Choi I.-G."/>
            <person name="Min B."/>
            <person name="Kim J.-G."/>
            <person name="Kim S."/>
            <person name="Oh Y.-L."/>
            <person name="Kong W.-S."/>
            <person name="Park H."/>
            <person name="Jeong J."/>
            <person name="Song E.-S."/>
        </authorList>
    </citation>
    <scope>NUCLEOTIDE SEQUENCE [LARGE SCALE GENOMIC DNA]</scope>
    <source>
        <strain evidence="2">51987-8</strain>
    </source>
</reference>
<keyword evidence="3" id="KW-1185">Reference proteome</keyword>
<evidence type="ECO:0000313" key="3">
    <source>
        <dbReference type="Proteomes" id="UP000076154"/>
    </source>
</evidence>
<evidence type="ECO:0000313" key="2">
    <source>
        <dbReference type="EMBL" id="RDB22005.1"/>
    </source>
</evidence>